<dbReference type="KEGG" id="kpin:30172686"/>
<evidence type="ECO:0008006" key="4">
    <source>
        <dbReference type="Google" id="ProtNLM"/>
    </source>
</evidence>
<dbReference type="PANTHER" id="PTHR43591:SF24">
    <property type="entry name" value="2-METHOXY-6-POLYPRENYL-1,4-BENZOQUINOL METHYLASE, MITOCHONDRIAL"/>
    <property type="match status" value="1"/>
</dbReference>
<keyword evidence="3" id="KW-1185">Reference proteome</keyword>
<evidence type="ECO:0000256" key="1">
    <source>
        <dbReference type="SAM" id="MobiDB-lite"/>
    </source>
</evidence>
<accession>A0AAJ8MQH8</accession>
<feature type="compositionally biased region" description="Low complexity" evidence="1">
    <location>
        <begin position="7"/>
        <end position="16"/>
    </location>
</feature>
<dbReference type="Gene3D" id="3.40.50.150">
    <property type="entry name" value="Vaccinia Virus protein VP39"/>
    <property type="match status" value="1"/>
</dbReference>
<gene>
    <name evidence="2" type="ORF">I206_104107</name>
</gene>
<proteinExistence type="predicted"/>
<reference evidence="2" key="1">
    <citation type="submission" date="2013-07" db="EMBL/GenBank/DDBJ databases">
        <authorList>
            <consortium name="The Broad Institute Genome Sequencing Platform"/>
            <person name="Cuomo C."/>
            <person name="Litvintseva A."/>
            <person name="Chen Y."/>
            <person name="Heitman J."/>
            <person name="Sun S."/>
            <person name="Springer D."/>
            <person name="Dromer F."/>
            <person name="Young S.K."/>
            <person name="Zeng Q."/>
            <person name="Gargeya S."/>
            <person name="Fitzgerald M."/>
            <person name="Abouelleil A."/>
            <person name="Alvarado L."/>
            <person name="Berlin A.M."/>
            <person name="Chapman S.B."/>
            <person name="Dewar J."/>
            <person name="Goldberg J."/>
            <person name="Griggs A."/>
            <person name="Gujja S."/>
            <person name="Hansen M."/>
            <person name="Howarth C."/>
            <person name="Imamovic A."/>
            <person name="Larimer J."/>
            <person name="McCowan C."/>
            <person name="Murphy C."/>
            <person name="Pearson M."/>
            <person name="Priest M."/>
            <person name="Roberts A."/>
            <person name="Saif S."/>
            <person name="Shea T."/>
            <person name="Sykes S."/>
            <person name="Wortman J."/>
            <person name="Nusbaum C."/>
            <person name="Birren B."/>
        </authorList>
    </citation>
    <scope>NUCLEOTIDE SEQUENCE</scope>
    <source>
        <strain evidence="2">CBS 10737</strain>
    </source>
</reference>
<feature type="region of interest" description="Disordered" evidence="1">
    <location>
        <begin position="1"/>
        <end position="31"/>
    </location>
</feature>
<sequence length="352" mass="39897">MDHQNTSSHSRSASYSPAEGHDDGHDRDYFLNDEGVESRHSGQNLDVSQAPYSVESERAYNNVSWVYRFPADQDEVLRQDRQHYVMLISLPGLYRGPVEEILNDSSRPRRLLDIGCGTGIWVQEMAEQFPRVDCIGVDITPLQHDTHLRNCTYMQVNAPDGLRVFGNESFDVVNMRQMIHATDDYPALIRAAYRLLRPGGVLLLHEIQLRFHSAWEGFTVHDSAPGAAQIIEWLDAAHRYRGIDTSLWSRMEDILIEAGFREDATEVYYHTRQICPAELDTEHGANETLNSAGYMYATRLMILECGVTDEDGFDETFAMATEEVRGNSPGRAGPLGAQGVLSPWAYWWAVKR</sequence>
<protein>
    <recommendedName>
        <fullName evidence="4">Methyltransferase domain-containing protein</fullName>
    </recommendedName>
</protein>
<dbReference type="Proteomes" id="UP000094020">
    <property type="component" value="Chromosome 5"/>
</dbReference>
<dbReference type="EMBL" id="CP144523">
    <property type="protein sequence ID" value="WWC70159.1"/>
    <property type="molecule type" value="Genomic_DNA"/>
</dbReference>
<dbReference type="InterPro" id="IPR029063">
    <property type="entry name" value="SAM-dependent_MTases_sf"/>
</dbReference>
<dbReference type="SUPFAM" id="SSF53335">
    <property type="entry name" value="S-adenosyl-L-methionine-dependent methyltransferases"/>
    <property type="match status" value="1"/>
</dbReference>
<dbReference type="RefSeq" id="XP_070059001.1">
    <property type="nucleotide sequence ID" value="XM_070202900.1"/>
</dbReference>
<dbReference type="AlphaFoldDB" id="A0AAJ8MQH8"/>
<name>A0AAJ8MQH8_9TREE</name>
<reference evidence="2" key="2">
    <citation type="submission" date="2024-02" db="EMBL/GenBank/DDBJ databases">
        <title>Comparative genomics of Cryptococcus and Kwoniella reveals pathogenesis evolution and contrasting modes of karyotype evolution via chromosome fusion or intercentromeric recombination.</title>
        <authorList>
            <person name="Coelho M.A."/>
            <person name="David-Palma M."/>
            <person name="Shea T."/>
            <person name="Bowers K."/>
            <person name="McGinley-Smith S."/>
            <person name="Mohammad A.W."/>
            <person name="Gnirke A."/>
            <person name="Yurkov A.M."/>
            <person name="Nowrousian M."/>
            <person name="Sun S."/>
            <person name="Cuomo C.A."/>
            <person name="Heitman J."/>
        </authorList>
    </citation>
    <scope>NUCLEOTIDE SEQUENCE</scope>
    <source>
        <strain evidence="2">CBS 10737</strain>
    </source>
</reference>
<dbReference type="PANTHER" id="PTHR43591">
    <property type="entry name" value="METHYLTRANSFERASE"/>
    <property type="match status" value="1"/>
</dbReference>
<feature type="compositionally biased region" description="Basic and acidic residues" evidence="1">
    <location>
        <begin position="19"/>
        <end position="31"/>
    </location>
</feature>
<evidence type="ECO:0000313" key="3">
    <source>
        <dbReference type="Proteomes" id="UP000094020"/>
    </source>
</evidence>
<organism evidence="2 3">
    <name type="scientific">Kwoniella pini CBS 10737</name>
    <dbReference type="NCBI Taxonomy" id="1296096"/>
    <lineage>
        <taxon>Eukaryota</taxon>
        <taxon>Fungi</taxon>
        <taxon>Dikarya</taxon>
        <taxon>Basidiomycota</taxon>
        <taxon>Agaricomycotina</taxon>
        <taxon>Tremellomycetes</taxon>
        <taxon>Tremellales</taxon>
        <taxon>Cryptococcaceae</taxon>
        <taxon>Kwoniella</taxon>
    </lineage>
</organism>
<evidence type="ECO:0000313" key="2">
    <source>
        <dbReference type="EMBL" id="WWC70159.1"/>
    </source>
</evidence>
<dbReference type="GeneID" id="30172686"/>
<dbReference type="Pfam" id="PF13489">
    <property type="entry name" value="Methyltransf_23"/>
    <property type="match status" value="1"/>
</dbReference>
<dbReference type="GO" id="GO:0008168">
    <property type="term" value="F:methyltransferase activity"/>
    <property type="evidence" value="ECO:0007669"/>
    <property type="project" value="TreeGrafter"/>
</dbReference>
<dbReference type="CDD" id="cd02440">
    <property type="entry name" value="AdoMet_MTases"/>
    <property type="match status" value="1"/>
</dbReference>